<dbReference type="STRING" id="52441.SAMN05216302_105111"/>
<dbReference type="SUPFAM" id="SSF47413">
    <property type="entry name" value="lambda repressor-like DNA-binding domains"/>
    <property type="match status" value="1"/>
</dbReference>
<evidence type="ECO:0000259" key="1">
    <source>
        <dbReference type="PROSITE" id="PS50943"/>
    </source>
</evidence>
<keyword evidence="3" id="KW-1185">Reference proteome</keyword>
<dbReference type="NCBIfam" id="NF010465">
    <property type="entry name" value="PRK13890.1"/>
    <property type="match status" value="1"/>
</dbReference>
<dbReference type="GO" id="GO:0003677">
    <property type="term" value="F:DNA binding"/>
    <property type="evidence" value="ECO:0007669"/>
    <property type="project" value="UniProtKB-KW"/>
</dbReference>
<proteinExistence type="predicted"/>
<sequence>MTKKQLSEKSGISIAFMQDLTQGRGNPSLKTMEAIADALETPIQVLLEINDVTDGELEALLPGNKQKFSDLPPGYKRTYAILSDFQDFQVRQWDAANKKLIQKLKKQ</sequence>
<evidence type="ECO:0000313" key="3">
    <source>
        <dbReference type="Proteomes" id="UP000199533"/>
    </source>
</evidence>
<evidence type="ECO:0000313" key="2">
    <source>
        <dbReference type="EMBL" id="SFL27301.1"/>
    </source>
</evidence>
<dbReference type="EMBL" id="FOSP01000051">
    <property type="protein sequence ID" value="SFL27301.1"/>
    <property type="molecule type" value="Genomic_DNA"/>
</dbReference>
<gene>
    <name evidence="2" type="ORF">SAMN05216302_105111</name>
</gene>
<dbReference type="InterPro" id="IPR001387">
    <property type="entry name" value="Cro/C1-type_HTH"/>
</dbReference>
<dbReference type="Gene3D" id="1.10.260.40">
    <property type="entry name" value="lambda repressor-like DNA-binding domains"/>
    <property type="match status" value="1"/>
</dbReference>
<reference evidence="3" key="1">
    <citation type="submission" date="2016-10" db="EMBL/GenBank/DDBJ databases">
        <authorList>
            <person name="Varghese N."/>
            <person name="Submissions S."/>
        </authorList>
    </citation>
    <scope>NUCLEOTIDE SEQUENCE [LARGE SCALE GENOMIC DNA]</scope>
    <source>
        <strain evidence="3">Nm69</strain>
    </source>
</reference>
<protein>
    <submittedName>
        <fullName evidence="2">DNA-binding transcriptional regulator, XRE family</fullName>
    </submittedName>
</protein>
<dbReference type="AlphaFoldDB" id="A0A1I4GDS2"/>
<dbReference type="PROSITE" id="PS50943">
    <property type="entry name" value="HTH_CROC1"/>
    <property type="match status" value="1"/>
</dbReference>
<dbReference type="CDD" id="cd00093">
    <property type="entry name" value="HTH_XRE"/>
    <property type="match status" value="1"/>
</dbReference>
<organism evidence="2 3">
    <name type="scientific">Nitrosomonas aestuarii</name>
    <dbReference type="NCBI Taxonomy" id="52441"/>
    <lineage>
        <taxon>Bacteria</taxon>
        <taxon>Pseudomonadati</taxon>
        <taxon>Pseudomonadota</taxon>
        <taxon>Betaproteobacteria</taxon>
        <taxon>Nitrosomonadales</taxon>
        <taxon>Nitrosomonadaceae</taxon>
        <taxon>Nitrosomonas</taxon>
    </lineage>
</organism>
<name>A0A1I4GDS2_9PROT</name>
<keyword evidence="2" id="KW-0238">DNA-binding</keyword>
<dbReference type="InterPro" id="IPR010982">
    <property type="entry name" value="Lambda_DNA-bd_dom_sf"/>
</dbReference>
<dbReference type="Pfam" id="PF13443">
    <property type="entry name" value="HTH_26"/>
    <property type="match status" value="1"/>
</dbReference>
<feature type="domain" description="HTH cro/C1-type" evidence="1">
    <location>
        <begin position="1"/>
        <end position="46"/>
    </location>
</feature>
<accession>A0A1I4GDS2</accession>
<dbReference type="Proteomes" id="UP000199533">
    <property type="component" value="Unassembled WGS sequence"/>
</dbReference>